<dbReference type="AlphaFoldDB" id="A0A9P4WIV6"/>
<reference evidence="2" key="1">
    <citation type="submission" date="2019-04" db="EMBL/GenBank/DDBJ databases">
        <title>Sequencing of skin fungus with MAO and IRED activity.</title>
        <authorList>
            <person name="Marsaioli A.J."/>
            <person name="Bonatto J.M.C."/>
            <person name="Reis Junior O."/>
        </authorList>
    </citation>
    <scope>NUCLEOTIDE SEQUENCE</scope>
    <source>
        <strain evidence="2">28M1</strain>
    </source>
</reference>
<name>A0A9P4WIV6_9PLEO</name>
<proteinExistence type="predicted"/>
<feature type="compositionally biased region" description="Low complexity" evidence="1">
    <location>
        <begin position="258"/>
        <end position="271"/>
    </location>
</feature>
<gene>
    <name evidence="2" type="ORF">E8E12_003780</name>
</gene>
<dbReference type="EMBL" id="SWKV01000081">
    <property type="protein sequence ID" value="KAF3033436.1"/>
    <property type="molecule type" value="Genomic_DNA"/>
</dbReference>
<keyword evidence="3" id="KW-1185">Reference proteome</keyword>
<comment type="caution">
    <text evidence="2">The sequence shown here is derived from an EMBL/GenBank/DDBJ whole genome shotgun (WGS) entry which is preliminary data.</text>
</comment>
<feature type="region of interest" description="Disordered" evidence="1">
    <location>
        <begin position="187"/>
        <end position="236"/>
    </location>
</feature>
<protein>
    <submittedName>
        <fullName evidence="2">Uncharacterized protein</fullName>
    </submittedName>
</protein>
<dbReference type="OrthoDB" id="3784117at2759"/>
<feature type="region of interest" description="Disordered" evidence="1">
    <location>
        <begin position="24"/>
        <end position="104"/>
    </location>
</feature>
<dbReference type="Proteomes" id="UP000758155">
    <property type="component" value="Unassembled WGS sequence"/>
</dbReference>
<feature type="region of interest" description="Disordered" evidence="1">
    <location>
        <begin position="142"/>
        <end position="173"/>
    </location>
</feature>
<evidence type="ECO:0000313" key="2">
    <source>
        <dbReference type="EMBL" id="KAF3033436.1"/>
    </source>
</evidence>
<feature type="region of interest" description="Disordered" evidence="1">
    <location>
        <begin position="253"/>
        <end position="296"/>
    </location>
</feature>
<organism evidence="2 3">
    <name type="scientific">Didymella heteroderae</name>
    <dbReference type="NCBI Taxonomy" id="1769908"/>
    <lineage>
        <taxon>Eukaryota</taxon>
        <taxon>Fungi</taxon>
        <taxon>Dikarya</taxon>
        <taxon>Ascomycota</taxon>
        <taxon>Pezizomycotina</taxon>
        <taxon>Dothideomycetes</taxon>
        <taxon>Pleosporomycetidae</taxon>
        <taxon>Pleosporales</taxon>
        <taxon>Pleosporineae</taxon>
        <taxon>Didymellaceae</taxon>
        <taxon>Didymella</taxon>
    </lineage>
</organism>
<feature type="compositionally biased region" description="Acidic residues" evidence="1">
    <location>
        <begin position="191"/>
        <end position="206"/>
    </location>
</feature>
<evidence type="ECO:0000256" key="1">
    <source>
        <dbReference type="SAM" id="MobiDB-lite"/>
    </source>
</evidence>
<evidence type="ECO:0000313" key="3">
    <source>
        <dbReference type="Proteomes" id="UP000758155"/>
    </source>
</evidence>
<sequence length="311" mass="33582">MANYVQASTQTEWAGLMQKDVVRPDLCSPASYPNTSTPPDEPLTDKQKSVDDLTSISPAEQRGQPQTPPPSKKPSQEEVPIMSTSPLLARRQNRPNFVAHIDMPSPEMRATVEALDDEVPVSPPPSALILSPLPEANKRFAGHTPLYIGSPNDTSKENTPKKQPLGRLDIEPIVPEKLQSLPIHELIVEQDPSEDADTERDVDQPEESPSRTPQEDVGLTGPLTLAPNPGDGTQDNILLSEIDSKLSEVAQEREEALAKLAQQQQAPAAEEGQPLSRQGSADSRASEVPGIDGVTFKKTVPLNFGVPIGTV</sequence>
<accession>A0A9P4WIV6</accession>